<organism evidence="2 3">
    <name type="scientific">Babjeviella inositovora NRRL Y-12698</name>
    <dbReference type="NCBI Taxonomy" id="984486"/>
    <lineage>
        <taxon>Eukaryota</taxon>
        <taxon>Fungi</taxon>
        <taxon>Dikarya</taxon>
        <taxon>Ascomycota</taxon>
        <taxon>Saccharomycotina</taxon>
        <taxon>Pichiomycetes</taxon>
        <taxon>Serinales incertae sedis</taxon>
        <taxon>Babjeviella</taxon>
    </lineage>
</organism>
<dbReference type="AlphaFoldDB" id="A0A1E3QII3"/>
<feature type="non-terminal residue" evidence="2">
    <location>
        <position position="80"/>
    </location>
</feature>
<dbReference type="Proteomes" id="UP000094336">
    <property type="component" value="Unassembled WGS sequence"/>
</dbReference>
<feature type="region of interest" description="Disordered" evidence="1">
    <location>
        <begin position="1"/>
        <end position="67"/>
    </location>
</feature>
<proteinExistence type="predicted"/>
<evidence type="ECO:0000313" key="2">
    <source>
        <dbReference type="EMBL" id="ODQ77450.1"/>
    </source>
</evidence>
<protein>
    <submittedName>
        <fullName evidence="2">Uncharacterized protein</fullName>
    </submittedName>
</protein>
<evidence type="ECO:0000313" key="3">
    <source>
        <dbReference type="Proteomes" id="UP000094336"/>
    </source>
</evidence>
<dbReference type="RefSeq" id="XP_018982778.1">
    <property type="nucleotide sequence ID" value="XM_019126679.1"/>
</dbReference>
<feature type="compositionally biased region" description="Polar residues" evidence="1">
    <location>
        <begin position="1"/>
        <end position="41"/>
    </location>
</feature>
<dbReference type="EMBL" id="KV454440">
    <property type="protein sequence ID" value="ODQ77450.1"/>
    <property type="molecule type" value="Genomic_DNA"/>
</dbReference>
<reference evidence="3" key="1">
    <citation type="submission" date="2016-05" db="EMBL/GenBank/DDBJ databases">
        <title>Comparative genomics of biotechnologically important yeasts.</title>
        <authorList>
            <consortium name="DOE Joint Genome Institute"/>
            <person name="Riley R."/>
            <person name="Haridas S."/>
            <person name="Wolfe K.H."/>
            <person name="Lopes M.R."/>
            <person name="Hittinger C.T."/>
            <person name="Goker M."/>
            <person name="Salamov A."/>
            <person name="Wisecaver J."/>
            <person name="Long T.M."/>
            <person name="Aerts A.L."/>
            <person name="Barry K."/>
            <person name="Choi C."/>
            <person name="Clum A."/>
            <person name="Coughlan A.Y."/>
            <person name="Deshpande S."/>
            <person name="Douglass A.P."/>
            <person name="Hanson S.J."/>
            <person name="Klenk H.-P."/>
            <person name="Labutti K."/>
            <person name="Lapidus A."/>
            <person name="Lindquist E."/>
            <person name="Lipzen A."/>
            <person name="Meier-Kolthoff J.P."/>
            <person name="Ohm R.A."/>
            <person name="Otillar R.P."/>
            <person name="Pangilinan J."/>
            <person name="Peng Y."/>
            <person name="Rokas A."/>
            <person name="Rosa C.A."/>
            <person name="Scheuner C."/>
            <person name="Sibirny A.A."/>
            <person name="Slot J.C."/>
            <person name="Stielow J.B."/>
            <person name="Sun H."/>
            <person name="Kurtzman C.P."/>
            <person name="Blackwell M."/>
            <person name="Grigoriev I.V."/>
            <person name="Jeffries T.W."/>
        </authorList>
    </citation>
    <scope>NUCLEOTIDE SEQUENCE [LARGE SCALE GENOMIC DNA]</scope>
    <source>
        <strain evidence="3">NRRL Y-12698</strain>
    </source>
</reference>
<evidence type="ECO:0000256" key="1">
    <source>
        <dbReference type="SAM" id="MobiDB-lite"/>
    </source>
</evidence>
<name>A0A1E3QII3_9ASCO</name>
<accession>A0A1E3QII3</accession>
<dbReference type="GeneID" id="30144533"/>
<gene>
    <name evidence="2" type="ORF">BABINDRAFT_10092</name>
</gene>
<keyword evidence="3" id="KW-1185">Reference proteome</keyword>
<sequence>MPDNETLNKSSELTTVPNFGTGTTYDGPNKALSRSSAQASSPPEVGSDDDGDDDEEEEEDFVQKYGSIQVVYIKKPKHSP</sequence>
<feature type="compositionally biased region" description="Acidic residues" evidence="1">
    <location>
        <begin position="46"/>
        <end position="60"/>
    </location>
</feature>